<dbReference type="PANTHER" id="PTHR43229:SF2">
    <property type="entry name" value="NODULATION PROTEIN J"/>
    <property type="match status" value="1"/>
</dbReference>
<evidence type="ECO:0000256" key="4">
    <source>
        <dbReference type="ARBA" id="ARBA00023136"/>
    </source>
</evidence>
<feature type="transmembrane region" description="Helical" evidence="5">
    <location>
        <begin position="34"/>
        <end position="54"/>
    </location>
</feature>
<name>A0ABW7FU19_9BURK</name>
<gene>
    <name evidence="7" type="ORF">ACG0Z6_06050</name>
</gene>
<dbReference type="InterPro" id="IPR000412">
    <property type="entry name" value="ABC_2_transport"/>
</dbReference>
<dbReference type="PROSITE" id="PS51012">
    <property type="entry name" value="ABC_TM2"/>
    <property type="match status" value="1"/>
</dbReference>
<evidence type="ECO:0000259" key="6">
    <source>
        <dbReference type="PROSITE" id="PS51012"/>
    </source>
</evidence>
<organism evidence="7 8">
    <name type="scientific">Roseateles rivi</name>
    <dbReference type="NCBI Taxonomy" id="3299028"/>
    <lineage>
        <taxon>Bacteria</taxon>
        <taxon>Pseudomonadati</taxon>
        <taxon>Pseudomonadota</taxon>
        <taxon>Betaproteobacteria</taxon>
        <taxon>Burkholderiales</taxon>
        <taxon>Sphaerotilaceae</taxon>
        <taxon>Roseateles</taxon>
    </lineage>
</organism>
<dbReference type="EMBL" id="JBIGHZ010000002">
    <property type="protein sequence ID" value="MFG6447807.1"/>
    <property type="molecule type" value="Genomic_DNA"/>
</dbReference>
<keyword evidence="3 5" id="KW-1133">Transmembrane helix</keyword>
<dbReference type="Pfam" id="PF01061">
    <property type="entry name" value="ABC2_membrane"/>
    <property type="match status" value="1"/>
</dbReference>
<feature type="transmembrane region" description="Helical" evidence="5">
    <location>
        <begin position="153"/>
        <end position="175"/>
    </location>
</feature>
<feature type="transmembrane region" description="Helical" evidence="5">
    <location>
        <begin position="234"/>
        <end position="255"/>
    </location>
</feature>
<dbReference type="PIRSF" id="PIRSF006648">
    <property type="entry name" value="DrrB"/>
    <property type="match status" value="1"/>
</dbReference>
<evidence type="ECO:0000256" key="2">
    <source>
        <dbReference type="ARBA" id="ARBA00022692"/>
    </source>
</evidence>
<evidence type="ECO:0000256" key="1">
    <source>
        <dbReference type="ARBA" id="ARBA00004141"/>
    </source>
</evidence>
<dbReference type="PRINTS" id="PR00164">
    <property type="entry name" value="ABC2TRNSPORT"/>
</dbReference>
<evidence type="ECO:0000256" key="5">
    <source>
        <dbReference type="RuleBase" id="RU361157"/>
    </source>
</evidence>
<feature type="domain" description="ABC transmembrane type-2" evidence="6">
    <location>
        <begin position="38"/>
        <end position="260"/>
    </location>
</feature>
<keyword evidence="5" id="KW-0813">Transport</keyword>
<evidence type="ECO:0000313" key="7">
    <source>
        <dbReference type="EMBL" id="MFG6447807.1"/>
    </source>
</evidence>
<proteinExistence type="inferred from homology"/>
<keyword evidence="8" id="KW-1185">Reference proteome</keyword>
<keyword evidence="5" id="KW-1003">Cell membrane</keyword>
<protein>
    <recommendedName>
        <fullName evidence="5">Transport permease protein</fullName>
    </recommendedName>
</protein>
<accession>A0ABW7FU19</accession>
<keyword evidence="2 5" id="KW-0812">Transmembrane</keyword>
<evidence type="ECO:0000256" key="3">
    <source>
        <dbReference type="ARBA" id="ARBA00022989"/>
    </source>
</evidence>
<feature type="transmembrane region" description="Helical" evidence="5">
    <location>
        <begin position="74"/>
        <end position="98"/>
    </location>
</feature>
<keyword evidence="4 5" id="KW-0472">Membrane</keyword>
<dbReference type="PANTHER" id="PTHR43229">
    <property type="entry name" value="NODULATION PROTEIN J"/>
    <property type="match status" value="1"/>
</dbReference>
<comment type="caution">
    <text evidence="7">The sequence shown here is derived from an EMBL/GenBank/DDBJ whole genome shotgun (WGS) entry which is preliminary data.</text>
</comment>
<dbReference type="RefSeq" id="WP_394459493.1">
    <property type="nucleotide sequence ID" value="NZ_JBIGHZ010000002.1"/>
</dbReference>
<dbReference type="Proteomes" id="UP001606099">
    <property type="component" value="Unassembled WGS sequence"/>
</dbReference>
<comment type="subcellular location">
    <subcellularLocation>
        <location evidence="5">Cell inner membrane</location>
        <topology evidence="5">Multi-pass membrane protein</topology>
    </subcellularLocation>
    <subcellularLocation>
        <location evidence="1">Membrane</location>
        <topology evidence="1">Multi-pass membrane protein</topology>
    </subcellularLocation>
</comment>
<evidence type="ECO:0000313" key="8">
    <source>
        <dbReference type="Proteomes" id="UP001606099"/>
    </source>
</evidence>
<feature type="transmembrane region" description="Helical" evidence="5">
    <location>
        <begin position="182"/>
        <end position="201"/>
    </location>
</feature>
<feature type="transmembrane region" description="Helical" evidence="5">
    <location>
        <begin position="119"/>
        <end position="147"/>
    </location>
</feature>
<dbReference type="InterPro" id="IPR047817">
    <property type="entry name" value="ABC2_TM_bact-type"/>
</dbReference>
<dbReference type="InterPro" id="IPR051784">
    <property type="entry name" value="Nod_factor_ABC_transporter"/>
</dbReference>
<comment type="similarity">
    <text evidence="5">Belongs to the ABC-2 integral membrane protein family.</text>
</comment>
<sequence length="264" mass="28441">MSARRATTLGARSDAALWLLDVWRQVYWDMVQFFRYRLIVASTLLTSVSMVLAFGWGATAVPAPPGYSGSYFDYVFPGILAVGVMFSCTYTLGYAVIVDFNRRAIEDVVLSPLSYSGFVLARLLGMTLKCALQFGVVLLIAGLGFGAQLGSPLWLALAFVLSCLCFAGLGVVCAVHTNEMSFASVVNLLLIPLTYFSGVFFPTANFGAAHQVLGHAPLALHVALFRRALEGQPMAAELVAGALAYALLAMGVALYEFKRRVLRG</sequence>
<reference evidence="7 8" key="1">
    <citation type="submission" date="2024-08" db="EMBL/GenBank/DDBJ databases">
        <authorList>
            <person name="Lu H."/>
        </authorList>
    </citation>
    <scope>NUCLEOTIDE SEQUENCE [LARGE SCALE GENOMIC DNA]</scope>
    <source>
        <strain evidence="7 8">BYS180W</strain>
    </source>
</reference>
<dbReference type="InterPro" id="IPR013525">
    <property type="entry name" value="ABC2_TM"/>
</dbReference>